<dbReference type="NCBIfam" id="TIGR01396">
    <property type="entry name" value="FlgB"/>
    <property type="match status" value="1"/>
</dbReference>
<dbReference type="EMBL" id="LKAQ01000001">
    <property type="protein sequence ID" value="OIQ52160.1"/>
    <property type="molecule type" value="Genomic_DNA"/>
</dbReference>
<gene>
    <name evidence="8" type="primary">flgB</name>
    <name evidence="8" type="ORF">BerOc1_00633</name>
</gene>
<dbReference type="InterPro" id="IPR001444">
    <property type="entry name" value="Flag_bb_rod_N"/>
</dbReference>
<dbReference type="AlphaFoldDB" id="A0A1J5NBF8"/>
<dbReference type="PIRSF" id="PIRSF002889">
    <property type="entry name" value="Rod_FlgB"/>
    <property type="match status" value="1"/>
</dbReference>
<sequence>MRGLFEHHLNITAKVMDLRLQRQNIVTGNIANVNTPGYKARRLEFENQLQAALNQDGLGKLTRTKQDHLPATFDPDGFKGEGLDDFRGREVWGQDEVNLEKEMATNTKNTMMYNALASVIKKSFDGMNRVIQEGSK</sequence>
<dbReference type="InterPro" id="IPR006300">
    <property type="entry name" value="FlgB"/>
</dbReference>
<comment type="similarity">
    <text evidence="2 6">Belongs to the flagella basal body rod proteins family.</text>
</comment>
<evidence type="ECO:0000256" key="6">
    <source>
        <dbReference type="PIRNR" id="PIRNR002889"/>
    </source>
</evidence>
<dbReference type="RefSeq" id="WP_071544250.1">
    <property type="nucleotide sequence ID" value="NZ_LKAQ01000001.1"/>
</dbReference>
<comment type="caution">
    <text evidence="8">The sequence shown here is derived from an EMBL/GenBank/DDBJ whole genome shotgun (WGS) entry which is preliminary data.</text>
</comment>
<dbReference type="PANTHER" id="PTHR30435:SF12">
    <property type="entry name" value="FLAGELLAR BASAL BODY ROD PROTEIN FLGB"/>
    <property type="match status" value="1"/>
</dbReference>
<evidence type="ECO:0000256" key="3">
    <source>
        <dbReference type="ARBA" id="ARBA00014376"/>
    </source>
</evidence>
<dbReference type="Proteomes" id="UP000181901">
    <property type="component" value="Unassembled WGS sequence"/>
</dbReference>
<reference evidence="8 9" key="1">
    <citation type="submission" date="2015-09" db="EMBL/GenBank/DDBJ databases">
        <title>Genome of Desulfovibrio dechloracetivorans BerOc1, a mercury methylating strain isolated from highly hydrocarbons and metals contaminated coastal sediments.</title>
        <authorList>
            <person name="Goni Urriza M."/>
            <person name="Gassie C."/>
            <person name="Bouchez O."/>
            <person name="Klopp C."/>
            <person name="Ranchou-Peyruse A."/>
            <person name="Remy G."/>
        </authorList>
    </citation>
    <scope>NUCLEOTIDE SEQUENCE [LARGE SCALE GENOMIC DNA]</scope>
    <source>
        <strain evidence="8 9">BerOc1</strain>
    </source>
</reference>
<proteinExistence type="inferred from homology"/>
<evidence type="ECO:0000256" key="2">
    <source>
        <dbReference type="ARBA" id="ARBA00009677"/>
    </source>
</evidence>
<comment type="subunit">
    <text evidence="6">The basal body constitutes a major portion of the flagellar organelle and consists of a number of rings mounted on a central rod.</text>
</comment>
<dbReference type="PANTHER" id="PTHR30435">
    <property type="entry name" value="FLAGELLAR PROTEIN"/>
    <property type="match status" value="1"/>
</dbReference>
<comment type="function">
    <text evidence="5 6">Structural component of flagellum, the bacterial motility apparatus. Part of the rod structure of flagellar basal body.</text>
</comment>
<evidence type="ECO:0000259" key="7">
    <source>
        <dbReference type="Pfam" id="PF00460"/>
    </source>
</evidence>
<evidence type="ECO:0000256" key="5">
    <source>
        <dbReference type="ARBA" id="ARBA00024934"/>
    </source>
</evidence>
<evidence type="ECO:0000256" key="4">
    <source>
        <dbReference type="ARBA" id="ARBA00023143"/>
    </source>
</evidence>
<protein>
    <recommendedName>
        <fullName evidence="3 6">Flagellar basal body rod protein FlgB</fullName>
    </recommendedName>
</protein>
<evidence type="ECO:0000313" key="8">
    <source>
        <dbReference type="EMBL" id="OIQ52160.1"/>
    </source>
</evidence>
<organism evidence="8 9">
    <name type="scientific">Pseudodesulfovibrio hydrargyri</name>
    <dbReference type="NCBI Taxonomy" id="2125990"/>
    <lineage>
        <taxon>Bacteria</taxon>
        <taxon>Pseudomonadati</taxon>
        <taxon>Thermodesulfobacteriota</taxon>
        <taxon>Desulfovibrionia</taxon>
        <taxon>Desulfovibrionales</taxon>
        <taxon>Desulfovibrionaceae</taxon>
    </lineage>
</organism>
<keyword evidence="8" id="KW-0966">Cell projection</keyword>
<keyword evidence="8" id="KW-0282">Flagellum</keyword>
<dbReference type="Pfam" id="PF00460">
    <property type="entry name" value="Flg_bb_rod"/>
    <property type="match status" value="1"/>
</dbReference>
<accession>A0A1J5NBF8</accession>
<evidence type="ECO:0000256" key="1">
    <source>
        <dbReference type="ARBA" id="ARBA00004117"/>
    </source>
</evidence>
<keyword evidence="8" id="KW-0969">Cilium</keyword>
<dbReference type="NCBIfam" id="NF009264">
    <property type="entry name" value="PRK12621.1"/>
    <property type="match status" value="1"/>
</dbReference>
<dbReference type="OrthoDB" id="9788334at2"/>
<keyword evidence="9" id="KW-1185">Reference proteome</keyword>
<evidence type="ECO:0000313" key="9">
    <source>
        <dbReference type="Proteomes" id="UP000181901"/>
    </source>
</evidence>
<comment type="subcellular location">
    <subcellularLocation>
        <location evidence="1 6">Bacterial flagellum basal body</location>
    </subcellularLocation>
</comment>
<dbReference type="GO" id="GO:0071978">
    <property type="term" value="P:bacterial-type flagellum-dependent swarming motility"/>
    <property type="evidence" value="ECO:0007669"/>
    <property type="project" value="TreeGrafter"/>
</dbReference>
<feature type="domain" description="Flagellar basal body rod protein N-terminal" evidence="7">
    <location>
        <begin position="19"/>
        <end position="39"/>
    </location>
</feature>
<name>A0A1J5NBF8_9BACT</name>
<keyword evidence="4 6" id="KW-0975">Bacterial flagellum</keyword>
<dbReference type="GO" id="GO:0030694">
    <property type="term" value="C:bacterial-type flagellum basal body, rod"/>
    <property type="evidence" value="ECO:0007669"/>
    <property type="project" value="InterPro"/>
</dbReference>